<evidence type="ECO:0000259" key="2">
    <source>
        <dbReference type="Pfam" id="PF13556"/>
    </source>
</evidence>
<accession>A0A220MKP8</accession>
<evidence type="ECO:0000313" key="4">
    <source>
        <dbReference type="EMBL" id="ASJ55714.1"/>
    </source>
</evidence>
<comment type="similarity">
    <text evidence="1">Belongs to the CdaR family.</text>
</comment>
<evidence type="ECO:0000313" key="5">
    <source>
        <dbReference type="Proteomes" id="UP000197781"/>
    </source>
</evidence>
<dbReference type="PANTHER" id="PTHR33744">
    <property type="entry name" value="CARBOHYDRATE DIACID REGULATOR"/>
    <property type="match status" value="1"/>
</dbReference>
<organism evidence="4 5">
    <name type="scientific">Brevibacillus formosus</name>
    <dbReference type="NCBI Taxonomy" id="54913"/>
    <lineage>
        <taxon>Bacteria</taxon>
        <taxon>Bacillati</taxon>
        <taxon>Bacillota</taxon>
        <taxon>Bacilli</taxon>
        <taxon>Bacillales</taxon>
        <taxon>Paenibacillaceae</taxon>
        <taxon>Brevibacillus</taxon>
    </lineage>
</organism>
<dbReference type="Pfam" id="PF17853">
    <property type="entry name" value="GGDEF_2"/>
    <property type="match status" value="1"/>
</dbReference>
<sequence>MPVEPNYFQQYQHADIEELADVIGELLQNPITVEDADHKLIAYSSHGESTDEARWSTIMGRRVPEKVLTRLWKDGVFQELLTQDDPVHIPAKDEIGLGKRVAIAIRRGSDVLGYIWAQEVNRPITREDDEILRQAARVAVSRLIQRQGKRKAEEQRRKEFLWELLLGNHSSEAAIRQKADTLQMQLPTSYLICIIEAAGARLDQYLYPLIMRDKLLWVVDGSQIILLIGLSDVKKGKSDVLIRKVEQFLSDSLGKLEAHVTEGRQVIAGYGRDYKSYTDIVKSYREALHALKIKKLFPQENEGIHGYHELGIYRYLLQLKQWEEEQGYQNERLEKLRQYDRDNQTTLLTTLETFLDAAGKVNKTAERLHIHINTLSYRLRRIEEIMRVDLDNMNQRAALYLELKIAKLDGEQ</sequence>
<dbReference type="KEGG" id="bfm:BP422_20465"/>
<feature type="domain" description="CdaR GGDEF-like" evidence="3">
    <location>
        <begin position="168"/>
        <end position="293"/>
    </location>
</feature>
<dbReference type="Gene3D" id="3.30.450.40">
    <property type="match status" value="1"/>
</dbReference>
<dbReference type="InterPro" id="IPR051448">
    <property type="entry name" value="CdaR-like_regulators"/>
</dbReference>
<dbReference type="Proteomes" id="UP000197781">
    <property type="component" value="Chromosome"/>
</dbReference>
<dbReference type="AlphaFoldDB" id="A0A220MKP8"/>
<name>A0A220MKP8_9BACL</name>
<protein>
    <submittedName>
        <fullName evidence="4">Transcriptional regulator</fullName>
    </submittedName>
</protein>
<gene>
    <name evidence="4" type="ORF">BP422_20465</name>
</gene>
<dbReference type="InterPro" id="IPR025736">
    <property type="entry name" value="PucR_C-HTH_dom"/>
</dbReference>
<evidence type="ECO:0000256" key="1">
    <source>
        <dbReference type="ARBA" id="ARBA00006754"/>
    </source>
</evidence>
<reference evidence="4 5" key="1">
    <citation type="submission" date="2016-11" db="EMBL/GenBank/DDBJ databases">
        <authorList>
            <person name="Jaros S."/>
            <person name="Januszkiewicz K."/>
            <person name="Wedrychowicz H."/>
        </authorList>
    </citation>
    <scope>NUCLEOTIDE SEQUENCE [LARGE SCALE GENOMIC DNA]</scope>
    <source>
        <strain evidence="4 5">NF2</strain>
    </source>
</reference>
<proteinExistence type="inferred from homology"/>
<dbReference type="InterPro" id="IPR041522">
    <property type="entry name" value="CdaR_GGDEF"/>
</dbReference>
<dbReference type="Gene3D" id="1.10.10.2840">
    <property type="entry name" value="PucR C-terminal helix-turn-helix domain"/>
    <property type="match status" value="1"/>
</dbReference>
<evidence type="ECO:0000259" key="3">
    <source>
        <dbReference type="Pfam" id="PF17853"/>
    </source>
</evidence>
<dbReference type="EMBL" id="CP018145">
    <property type="protein sequence ID" value="ASJ55714.1"/>
    <property type="molecule type" value="Genomic_DNA"/>
</dbReference>
<dbReference type="RefSeq" id="WP_088909348.1">
    <property type="nucleotide sequence ID" value="NZ_CP018145.1"/>
</dbReference>
<dbReference type="PANTHER" id="PTHR33744:SF1">
    <property type="entry name" value="DNA-BINDING TRANSCRIPTIONAL ACTIVATOR ADER"/>
    <property type="match status" value="1"/>
</dbReference>
<dbReference type="InterPro" id="IPR029016">
    <property type="entry name" value="GAF-like_dom_sf"/>
</dbReference>
<feature type="domain" description="PucR C-terminal helix-turn-helix" evidence="2">
    <location>
        <begin position="347"/>
        <end position="405"/>
    </location>
</feature>
<dbReference type="InterPro" id="IPR042070">
    <property type="entry name" value="PucR_C-HTH_sf"/>
</dbReference>
<dbReference type="Pfam" id="PF13556">
    <property type="entry name" value="HTH_30"/>
    <property type="match status" value="1"/>
</dbReference>